<dbReference type="AlphaFoldDB" id="A0A4Y8D3E1"/>
<accession>A0A4Y8D3E1</accession>
<proteinExistence type="predicted"/>
<comment type="caution">
    <text evidence="2">The sequence shown here is derived from an EMBL/GenBank/DDBJ whole genome shotgun (WGS) entry which is preliminary data.</text>
</comment>
<gene>
    <name evidence="2" type="ORF">BOTCAL_0143g00200</name>
</gene>
<dbReference type="Proteomes" id="UP000297299">
    <property type="component" value="Unassembled WGS sequence"/>
</dbReference>
<evidence type="ECO:0000313" key="2">
    <source>
        <dbReference type="EMBL" id="TEY64764.1"/>
    </source>
</evidence>
<feature type="region of interest" description="Disordered" evidence="1">
    <location>
        <begin position="152"/>
        <end position="212"/>
    </location>
</feature>
<keyword evidence="3" id="KW-1185">Reference proteome</keyword>
<dbReference type="OrthoDB" id="3541947at2759"/>
<organism evidence="2 3">
    <name type="scientific">Botryotinia calthae</name>
    <dbReference type="NCBI Taxonomy" id="38488"/>
    <lineage>
        <taxon>Eukaryota</taxon>
        <taxon>Fungi</taxon>
        <taxon>Dikarya</taxon>
        <taxon>Ascomycota</taxon>
        <taxon>Pezizomycotina</taxon>
        <taxon>Leotiomycetes</taxon>
        <taxon>Helotiales</taxon>
        <taxon>Sclerotiniaceae</taxon>
        <taxon>Botryotinia</taxon>
    </lineage>
</organism>
<protein>
    <submittedName>
        <fullName evidence="2">Uncharacterized protein</fullName>
    </submittedName>
</protein>
<evidence type="ECO:0000256" key="1">
    <source>
        <dbReference type="SAM" id="MobiDB-lite"/>
    </source>
</evidence>
<dbReference type="EMBL" id="PHWZ01000143">
    <property type="protein sequence ID" value="TEY64764.1"/>
    <property type="molecule type" value="Genomic_DNA"/>
</dbReference>
<reference evidence="2 3" key="1">
    <citation type="submission" date="2017-11" db="EMBL/GenBank/DDBJ databases">
        <title>Comparative genomics of Botrytis spp.</title>
        <authorList>
            <person name="Valero-Jimenez C.A."/>
            <person name="Tapia P."/>
            <person name="Veloso J."/>
            <person name="Silva-Moreno E."/>
            <person name="Staats M."/>
            <person name="Valdes J.H."/>
            <person name="Van Kan J.A.L."/>
        </authorList>
    </citation>
    <scope>NUCLEOTIDE SEQUENCE [LARGE SCALE GENOMIC DNA]</scope>
    <source>
        <strain evidence="2 3">MUCL2830</strain>
    </source>
</reference>
<name>A0A4Y8D3E1_9HELO</name>
<feature type="compositionally biased region" description="Basic residues" evidence="1">
    <location>
        <begin position="174"/>
        <end position="186"/>
    </location>
</feature>
<sequence>MQEKRSQVPRGTTRFKAIILGKEAEQASEILLSHIFLSSFPKLLIIAQHNTNLNHSTKNMVNHLIFECGHRFPEFPSKLKKLKRALSIRRALSTKAKVPKDIPREGLCKVCVEYSVQDFLAGATQTQHSNKTFAELQQERVAAAIAAAREAAEREEEEVEATAQRAKTSASQHQIKRKPVPQHSIKRNPNIGRFDDREDDGTEWLLEKDHQQ</sequence>
<evidence type="ECO:0000313" key="3">
    <source>
        <dbReference type="Proteomes" id="UP000297299"/>
    </source>
</evidence>